<reference evidence="3" key="1">
    <citation type="journal article" date="2019" name="Int. J. Syst. Evol. Microbiol.">
        <title>The Global Catalogue of Microorganisms (GCM) 10K type strain sequencing project: providing services to taxonomists for standard genome sequencing and annotation.</title>
        <authorList>
            <consortium name="The Broad Institute Genomics Platform"/>
            <consortium name="The Broad Institute Genome Sequencing Center for Infectious Disease"/>
            <person name="Wu L."/>
            <person name="Ma J."/>
        </authorList>
    </citation>
    <scope>NUCLEOTIDE SEQUENCE [LARGE SCALE GENOMIC DNA]</scope>
    <source>
        <strain evidence="3">CCUG 63830</strain>
    </source>
</reference>
<feature type="compositionally biased region" description="Basic residues" evidence="1">
    <location>
        <begin position="261"/>
        <end position="274"/>
    </location>
</feature>
<feature type="region of interest" description="Disordered" evidence="1">
    <location>
        <begin position="231"/>
        <end position="295"/>
    </location>
</feature>
<sequence>MNLPVVACDFAPLHGFQGPAPLGCRVLVPWRGDLIVGLVVGAGDGRGAHRLREVVHMLDDPGRPWVAPATVQGIGEWGRDARLPAGLIWGDLLGVGWAAAYVHLVRAVDDADLSPFARKVPGARWTDAEHFPPALLDAIREQGLLEERFTPQPRLKTVVQARALAEVPPASRLVTLVQAVAPPPASLTPKQAQACAWLREHGPADTLSAWARGAGLSNSVVTAALNAGAPPTCVPRPRRPRPGHGCTSGGRRVLRRLGQWRQRRRHSPQPHPGRHPGPARLGRHAGGAGPAPAAA</sequence>
<keyword evidence="3" id="KW-1185">Reference proteome</keyword>
<evidence type="ECO:0000313" key="3">
    <source>
        <dbReference type="Proteomes" id="UP001596317"/>
    </source>
</evidence>
<comment type="caution">
    <text evidence="2">The sequence shown here is derived from an EMBL/GenBank/DDBJ whole genome shotgun (WGS) entry which is preliminary data.</text>
</comment>
<name>A0ABW1ZLL2_9DEIO</name>
<dbReference type="RefSeq" id="WP_380056710.1">
    <property type="nucleotide sequence ID" value="NZ_JBHSWB010000001.1"/>
</dbReference>
<accession>A0ABW1ZLL2</accession>
<gene>
    <name evidence="2" type="ORF">ACFP90_13795</name>
</gene>
<dbReference type="Proteomes" id="UP001596317">
    <property type="component" value="Unassembled WGS sequence"/>
</dbReference>
<evidence type="ECO:0000256" key="1">
    <source>
        <dbReference type="SAM" id="MobiDB-lite"/>
    </source>
</evidence>
<evidence type="ECO:0008006" key="4">
    <source>
        <dbReference type="Google" id="ProtNLM"/>
    </source>
</evidence>
<organism evidence="2 3">
    <name type="scientific">Deinococcus multiflagellatus</name>
    <dbReference type="NCBI Taxonomy" id="1656887"/>
    <lineage>
        <taxon>Bacteria</taxon>
        <taxon>Thermotogati</taxon>
        <taxon>Deinococcota</taxon>
        <taxon>Deinococci</taxon>
        <taxon>Deinococcales</taxon>
        <taxon>Deinococcaceae</taxon>
        <taxon>Deinococcus</taxon>
    </lineage>
</organism>
<dbReference type="EMBL" id="JBHSWB010000001">
    <property type="protein sequence ID" value="MFC6661295.1"/>
    <property type="molecule type" value="Genomic_DNA"/>
</dbReference>
<evidence type="ECO:0000313" key="2">
    <source>
        <dbReference type="EMBL" id="MFC6661295.1"/>
    </source>
</evidence>
<proteinExistence type="predicted"/>
<protein>
    <recommendedName>
        <fullName evidence="4">Primosomal protein N' 3' DNA-binding domain-containing protein</fullName>
    </recommendedName>
</protein>